<comment type="similarity">
    <text evidence="2">Belongs to the PBP/GOBP family.</text>
</comment>
<keyword evidence="3" id="KW-0964">Secreted</keyword>
<evidence type="ECO:0000313" key="6">
    <source>
        <dbReference type="Proteomes" id="UP000324832"/>
    </source>
</evidence>
<gene>
    <name evidence="5" type="ORF">LSINAPIS_LOCUS14417</name>
</gene>
<evidence type="ECO:0000256" key="1">
    <source>
        <dbReference type="ARBA" id="ARBA00004613"/>
    </source>
</evidence>
<dbReference type="InterPro" id="IPR052295">
    <property type="entry name" value="Odorant-binding_protein"/>
</dbReference>
<evidence type="ECO:0000256" key="4">
    <source>
        <dbReference type="SAM" id="SignalP"/>
    </source>
</evidence>
<reference evidence="5 6" key="1">
    <citation type="submission" date="2017-07" db="EMBL/GenBank/DDBJ databases">
        <authorList>
            <person name="Talla V."/>
            <person name="Backstrom N."/>
        </authorList>
    </citation>
    <scope>NUCLEOTIDE SEQUENCE [LARGE SCALE GENOMIC DNA]</scope>
</reference>
<dbReference type="Proteomes" id="UP000324832">
    <property type="component" value="Unassembled WGS sequence"/>
</dbReference>
<evidence type="ECO:0000313" key="5">
    <source>
        <dbReference type="EMBL" id="VVD04719.1"/>
    </source>
</evidence>
<name>A0A5E4R6C2_9NEOP</name>
<feature type="signal peptide" evidence="4">
    <location>
        <begin position="1"/>
        <end position="17"/>
    </location>
</feature>
<keyword evidence="4" id="KW-0732">Signal</keyword>
<sequence>MLFSWVVVLLCAVHSQAGFGRSYLGDSRLCREWTCLTGKLNLTDNMPPKDIYLNTMTSSLPEEWKVVGENAVETCYENRTLKYTNTCPGQALMYCFIDQLIRNCPDNRHRKADKCAYLRSYGGSKALFIQSIFKDYENNLPEGEVPRWFYQTKFNRKCCDLPKLISDAVMSECGIKKLLHDHVHTLETDAPYISAMNSNDSDKHFLRHSQEKDQLYLSNAHSDHGARTTLDTLRARNPTEEQGPDPLECCDLSGFIEQPWRSECQFQLSWDVRNRLGIVNTTEKVTTTEKPREIRSNDVRMVPLSCEKETCIFRKLNVIKESGDIDIVAMSKVLDNMTESHPEWTKAKGRVITQCLANSRNIERSECPLNDILGCVFDVLTENCPHVTVDDPCKHKNTENLNITCQISTTKYSPKQRRSLCPIPNLVSNEVLSQCEAESVYILEQVPQNVQTKTSKWKIQRLNCYDLTPPTTCILNKMNVLNKYGFVDYFRMKQLIYSYSESPFTELYFSVFLNLPLYPKQCSSPKKLLNLIDFMLMTCPASRKKDTETCRMIFDEINSAIPKDLEKSKLEAVFNNLLSYKDTTTATPTPKTFFKSNKPFNFGLLDSKNAPPVDIIDVKPRDKPLVVLPVYQRMHKSTEYPLNSLHNDGVFRSNA</sequence>
<accession>A0A5E4R6C2</accession>
<dbReference type="PANTHER" id="PTHR21066:SF9">
    <property type="entry name" value="ODORANT-BINDING PROTEIN 59A"/>
    <property type="match status" value="1"/>
</dbReference>
<dbReference type="Gene3D" id="1.10.238.270">
    <property type="match status" value="1"/>
</dbReference>
<dbReference type="GO" id="GO:0005576">
    <property type="term" value="C:extracellular region"/>
    <property type="evidence" value="ECO:0007669"/>
    <property type="project" value="UniProtKB-SubCell"/>
</dbReference>
<proteinExistence type="inferred from homology"/>
<evidence type="ECO:0000256" key="2">
    <source>
        <dbReference type="ARBA" id="ARBA00008098"/>
    </source>
</evidence>
<evidence type="ECO:0000256" key="3">
    <source>
        <dbReference type="ARBA" id="ARBA00022525"/>
    </source>
</evidence>
<dbReference type="EMBL" id="FZQP02006885">
    <property type="protein sequence ID" value="VVD04719.1"/>
    <property type="molecule type" value="Genomic_DNA"/>
</dbReference>
<dbReference type="PANTHER" id="PTHR21066">
    <property type="entry name" value="ODORANT-BINDING PROTEIN 59A-RELATED"/>
    <property type="match status" value="1"/>
</dbReference>
<feature type="chain" id="PRO_5023024812" evidence="4">
    <location>
        <begin position="18"/>
        <end position="655"/>
    </location>
</feature>
<organism evidence="5 6">
    <name type="scientific">Leptidea sinapis</name>
    <dbReference type="NCBI Taxonomy" id="189913"/>
    <lineage>
        <taxon>Eukaryota</taxon>
        <taxon>Metazoa</taxon>
        <taxon>Ecdysozoa</taxon>
        <taxon>Arthropoda</taxon>
        <taxon>Hexapoda</taxon>
        <taxon>Insecta</taxon>
        <taxon>Pterygota</taxon>
        <taxon>Neoptera</taxon>
        <taxon>Endopterygota</taxon>
        <taxon>Lepidoptera</taxon>
        <taxon>Glossata</taxon>
        <taxon>Ditrysia</taxon>
        <taxon>Papilionoidea</taxon>
        <taxon>Pieridae</taxon>
        <taxon>Dismorphiinae</taxon>
        <taxon>Leptidea</taxon>
    </lineage>
</organism>
<protein>
    <submittedName>
        <fullName evidence="5">Uncharacterized protein</fullName>
    </submittedName>
</protein>
<keyword evidence="6" id="KW-1185">Reference proteome</keyword>
<comment type="subcellular location">
    <subcellularLocation>
        <location evidence="1">Secreted</location>
    </subcellularLocation>
</comment>
<dbReference type="AlphaFoldDB" id="A0A5E4R6C2"/>